<dbReference type="AlphaFoldDB" id="A0A399FCJ1"/>
<accession>A0A399FCJ1</accession>
<dbReference type="OrthoDB" id="9814654at2"/>
<dbReference type="Proteomes" id="UP000266178">
    <property type="component" value="Unassembled WGS sequence"/>
</dbReference>
<comment type="caution">
    <text evidence="1">The sequence shown here is derived from an EMBL/GenBank/DDBJ whole genome shotgun (WGS) entry which is preliminary data.</text>
</comment>
<keyword evidence="2" id="KW-1185">Reference proteome</keyword>
<organism evidence="1 2">
    <name type="scientific">Meiothermus granaticius NBRC 107808</name>
    <dbReference type="NCBI Taxonomy" id="1227551"/>
    <lineage>
        <taxon>Bacteria</taxon>
        <taxon>Thermotogati</taxon>
        <taxon>Deinococcota</taxon>
        <taxon>Deinococci</taxon>
        <taxon>Thermales</taxon>
        <taxon>Thermaceae</taxon>
        <taxon>Meiothermus</taxon>
    </lineage>
</organism>
<reference evidence="1 2" key="1">
    <citation type="submission" date="2018-08" db="EMBL/GenBank/DDBJ databases">
        <title>Meiothermus granaticius genome AF-68 sequencing project.</title>
        <authorList>
            <person name="Da Costa M.S."/>
            <person name="Albuquerque L."/>
            <person name="Raposo P."/>
            <person name="Froufe H.J.C."/>
            <person name="Barroso C.S."/>
            <person name="Egas C."/>
        </authorList>
    </citation>
    <scope>NUCLEOTIDE SEQUENCE [LARGE SCALE GENOMIC DNA]</scope>
    <source>
        <strain evidence="1 2">AF-68</strain>
    </source>
</reference>
<evidence type="ECO:0000313" key="2">
    <source>
        <dbReference type="Proteomes" id="UP000266178"/>
    </source>
</evidence>
<dbReference type="EMBL" id="QWLB01000001">
    <property type="protein sequence ID" value="RIH93968.1"/>
    <property type="molecule type" value="Genomic_DNA"/>
</dbReference>
<proteinExistence type="predicted"/>
<name>A0A399FCJ1_9DEIN</name>
<protein>
    <submittedName>
        <fullName evidence="1">Uncharacterized protein</fullName>
    </submittedName>
</protein>
<evidence type="ECO:0000313" key="1">
    <source>
        <dbReference type="EMBL" id="RIH93968.1"/>
    </source>
</evidence>
<sequence>MNDTNAHQYTHSQAADDARFEARCDLRHIARVRALAGRSWRCEECGEEYGADWVAAWGRQCHVECNGWLEEVTR</sequence>
<gene>
    <name evidence="1" type="ORF">Mgrana_00054</name>
</gene>
<dbReference type="RefSeq" id="WP_119355598.1">
    <property type="nucleotide sequence ID" value="NZ_BJXM01000022.1"/>
</dbReference>